<dbReference type="AlphaFoldDB" id="A0A418Q3X7"/>
<dbReference type="Proteomes" id="UP000285023">
    <property type="component" value="Unassembled WGS sequence"/>
</dbReference>
<evidence type="ECO:0000313" key="1">
    <source>
        <dbReference type="EMBL" id="RIX32596.1"/>
    </source>
</evidence>
<sequence length="379" mass="42878">MADREPDPIARIAAGVSEIDREEWNRLAGPSDPFLSHEYLSLLESSASVGAVSGWTPFPIMIEREGRLAAAAPAYLKSHSRGEYVFDHGWADAWERAGGVYYPKLQVAVPFTPCPGSRLLGSETERLLSAIEAVTVQNDLSSAHITFLEEQEADRALRRGWLERHGVQFHWFNRDYANFDDFLARLSSRKRKAIRKERHAACEKVEVVTLRGAEIGPDHWDAMWRFYQHTGARKWGRPYLSRQFFDRVGEAMGETALIFLAIRSGEAVAGALNFVGTDILYGRYWGATEDVPFLHFELSYYRAMEWAIANGIGCVQAGAQGEHKLARGYEPVLTRSVHFLPNAGFRDAVARFLTGEREAIRQEMEWARESLPYRSDYSA</sequence>
<dbReference type="RefSeq" id="WP_119532688.1">
    <property type="nucleotide sequence ID" value="NZ_QXTF01000001.1"/>
</dbReference>
<dbReference type="InterPro" id="IPR016181">
    <property type="entry name" value="Acyl_CoA_acyltransferase"/>
</dbReference>
<dbReference type="Pfam" id="PF04339">
    <property type="entry name" value="FemAB_like"/>
    <property type="match status" value="1"/>
</dbReference>
<protein>
    <submittedName>
        <fullName evidence="1">N-acetyltransferase</fullName>
    </submittedName>
</protein>
<dbReference type="PANTHER" id="PTHR47017:SF1">
    <property type="entry name" value="ACYL-COA"/>
    <property type="match status" value="1"/>
</dbReference>
<dbReference type="SUPFAM" id="SSF55729">
    <property type="entry name" value="Acyl-CoA N-acyltransferases (Nat)"/>
    <property type="match status" value="1"/>
</dbReference>
<proteinExistence type="predicted"/>
<comment type="caution">
    <text evidence="1">The sequence shown here is derived from an EMBL/GenBank/DDBJ whole genome shotgun (WGS) entry which is preliminary data.</text>
</comment>
<dbReference type="Gene3D" id="3.40.630.30">
    <property type="match status" value="1"/>
</dbReference>
<reference evidence="1 2" key="1">
    <citation type="submission" date="2018-09" db="EMBL/GenBank/DDBJ databases">
        <title>Sphingomonas sp. DAC4.</title>
        <authorList>
            <person name="Seo T."/>
        </authorList>
    </citation>
    <scope>NUCLEOTIDE SEQUENCE [LARGE SCALE GENOMIC DNA]</scope>
    <source>
        <strain evidence="1 2">DAC4</strain>
    </source>
</reference>
<dbReference type="GO" id="GO:0016740">
    <property type="term" value="F:transferase activity"/>
    <property type="evidence" value="ECO:0007669"/>
    <property type="project" value="UniProtKB-KW"/>
</dbReference>
<dbReference type="InterPro" id="IPR007434">
    <property type="entry name" value="FemAB-like"/>
</dbReference>
<dbReference type="OrthoDB" id="9776898at2"/>
<dbReference type="EMBL" id="QXTF01000001">
    <property type="protein sequence ID" value="RIX32596.1"/>
    <property type="molecule type" value="Genomic_DNA"/>
</dbReference>
<keyword evidence="1" id="KW-0808">Transferase</keyword>
<evidence type="ECO:0000313" key="2">
    <source>
        <dbReference type="Proteomes" id="UP000285023"/>
    </source>
</evidence>
<name>A0A418Q3X7_9SPHN</name>
<accession>A0A418Q3X7</accession>
<dbReference type="PANTHER" id="PTHR47017">
    <property type="entry name" value="ACYL-COA"/>
    <property type="match status" value="1"/>
</dbReference>
<organism evidence="1 2">
    <name type="scientific">Sphingomonas edaphi</name>
    <dbReference type="NCBI Taxonomy" id="2315689"/>
    <lineage>
        <taxon>Bacteria</taxon>
        <taxon>Pseudomonadati</taxon>
        <taxon>Pseudomonadota</taxon>
        <taxon>Alphaproteobacteria</taxon>
        <taxon>Sphingomonadales</taxon>
        <taxon>Sphingomonadaceae</taxon>
        <taxon>Sphingomonas</taxon>
    </lineage>
</organism>
<keyword evidence="2" id="KW-1185">Reference proteome</keyword>
<gene>
    <name evidence="1" type="ORF">D3M59_06645</name>
</gene>